<evidence type="ECO:0000313" key="3">
    <source>
        <dbReference type="Proteomes" id="UP000184526"/>
    </source>
</evidence>
<evidence type="ECO:0000313" key="2">
    <source>
        <dbReference type="EMBL" id="SHH98798.1"/>
    </source>
</evidence>
<protein>
    <recommendedName>
        <fullName evidence="4">DUF4064 domain-containing protein</fullName>
    </recommendedName>
</protein>
<dbReference type="EMBL" id="FQXP01000008">
    <property type="protein sequence ID" value="SHH98798.1"/>
    <property type="molecule type" value="Genomic_DNA"/>
</dbReference>
<name>A0A1M5XGY4_9CLOT</name>
<gene>
    <name evidence="2" type="ORF">SAMN02745196_02223</name>
</gene>
<sequence>MEDNKDLKVGGGIMTVAIIQMVLYVLGILGEIFLIFSKDKIMDELSKMNMADSFQISIGEMAISLLLSVVILASLILILRKVKLGVIMYYACTLVSIICNIILSGFSLSGFISSLIFPGLMLIFISKKKELYGLGTKVEA</sequence>
<keyword evidence="1" id="KW-1133">Transmembrane helix</keyword>
<accession>A0A1M5XGY4</accession>
<feature type="transmembrane region" description="Helical" evidence="1">
    <location>
        <begin position="12"/>
        <end position="36"/>
    </location>
</feature>
<keyword evidence="3" id="KW-1185">Reference proteome</keyword>
<organism evidence="2 3">
    <name type="scientific">Clostridium collagenovorans DSM 3089</name>
    <dbReference type="NCBI Taxonomy" id="1121306"/>
    <lineage>
        <taxon>Bacteria</taxon>
        <taxon>Bacillati</taxon>
        <taxon>Bacillota</taxon>
        <taxon>Clostridia</taxon>
        <taxon>Eubacteriales</taxon>
        <taxon>Clostridiaceae</taxon>
        <taxon>Clostridium</taxon>
    </lineage>
</organism>
<keyword evidence="1" id="KW-0472">Membrane</keyword>
<dbReference type="AlphaFoldDB" id="A0A1M5XGY4"/>
<evidence type="ECO:0008006" key="4">
    <source>
        <dbReference type="Google" id="ProtNLM"/>
    </source>
</evidence>
<dbReference type="Proteomes" id="UP000184526">
    <property type="component" value="Unassembled WGS sequence"/>
</dbReference>
<proteinExistence type="predicted"/>
<feature type="transmembrane region" description="Helical" evidence="1">
    <location>
        <begin position="86"/>
        <end position="103"/>
    </location>
</feature>
<dbReference type="RefSeq" id="WP_072832085.1">
    <property type="nucleotide sequence ID" value="NZ_FQXP01000008.1"/>
</dbReference>
<reference evidence="2 3" key="1">
    <citation type="submission" date="2016-11" db="EMBL/GenBank/DDBJ databases">
        <authorList>
            <person name="Jaros S."/>
            <person name="Januszkiewicz K."/>
            <person name="Wedrychowicz H."/>
        </authorList>
    </citation>
    <scope>NUCLEOTIDE SEQUENCE [LARGE SCALE GENOMIC DNA]</scope>
    <source>
        <strain evidence="2 3">DSM 3089</strain>
    </source>
</reference>
<dbReference type="OrthoDB" id="1938844at2"/>
<feature type="transmembrane region" description="Helical" evidence="1">
    <location>
        <begin position="56"/>
        <end position="79"/>
    </location>
</feature>
<keyword evidence="1" id="KW-0812">Transmembrane</keyword>
<feature type="transmembrane region" description="Helical" evidence="1">
    <location>
        <begin position="109"/>
        <end position="125"/>
    </location>
</feature>
<dbReference type="STRING" id="1121306.SAMN02745196_02223"/>
<evidence type="ECO:0000256" key="1">
    <source>
        <dbReference type="SAM" id="Phobius"/>
    </source>
</evidence>